<keyword evidence="8" id="KW-1185">Reference proteome</keyword>
<dbReference type="CDD" id="cd02440">
    <property type="entry name" value="AdoMet_MTases"/>
    <property type="match status" value="1"/>
</dbReference>
<dbReference type="Gene3D" id="3.40.50.150">
    <property type="entry name" value="Vaccinia Virus protein VP39"/>
    <property type="match status" value="1"/>
</dbReference>
<dbReference type="GO" id="GO:0102559">
    <property type="term" value="F:peptide chain release factor N(5)-glutamine methyltransferase activity"/>
    <property type="evidence" value="ECO:0007669"/>
    <property type="project" value="UniProtKB-EC"/>
</dbReference>
<feature type="binding site" evidence="4">
    <location>
        <position position="170"/>
    </location>
    <ligand>
        <name>S-adenosyl-L-methionine</name>
        <dbReference type="ChEBI" id="CHEBI:59789"/>
    </ligand>
</feature>
<dbReference type="AlphaFoldDB" id="A0A844ZGY8"/>
<dbReference type="GO" id="GO:0003676">
    <property type="term" value="F:nucleic acid binding"/>
    <property type="evidence" value="ECO:0007669"/>
    <property type="project" value="InterPro"/>
</dbReference>
<keyword evidence="2 4" id="KW-0808">Transferase</keyword>
<dbReference type="InterPro" id="IPR025714">
    <property type="entry name" value="Methyltranfer_dom"/>
</dbReference>
<feature type="domain" description="Methyltransferase" evidence="5">
    <location>
        <begin position="112"/>
        <end position="188"/>
    </location>
</feature>
<evidence type="ECO:0000313" key="8">
    <source>
        <dbReference type="Proteomes" id="UP000433104"/>
    </source>
</evidence>
<protein>
    <recommendedName>
        <fullName evidence="4">Release factor glutamine methyltransferase</fullName>
        <shortName evidence="4">RF MTase</shortName>
        <ecNumber evidence="4">2.1.1.297</ecNumber>
    </recommendedName>
    <alternativeName>
        <fullName evidence="4">N5-glutamine methyltransferase PrmC</fullName>
    </alternativeName>
    <alternativeName>
        <fullName evidence="4">Protein-(glutamine-N5) MTase PrmC</fullName>
    </alternativeName>
    <alternativeName>
        <fullName evidence="4">Protein-glutamine N-methyltransferase PrmC</fullName>
    </alternativeName>
</protein>
<reference evidence="7 8" key="1">
    <citation type="submission" date="2019-12" db="EMBL/GenBank/DDBJ databases">
        <title>Genomic-based taxomic classification of the family Erythrobacteraceae.</title>
        <authorList>
            <person name="Xu L."/>
        </authorList>
    </citation>
    <scope>NUCLEOTIDE SEQUENCE [LARGE SCALE GENOMIC DNA]</scope>
    <source>
        <strain evidence="7 8">MCCC 1A09962</strain>
    </source>
</reference>
<dbReference type="SUPFAM" id="SSF53335">
    <property type="entry name" value="S-adenosyl-L-methionine-dependent methyltransferases"/>
    <property type="match status" value="1"/>
</dbReference>
<dbReference type="InterPro" id="IPR050320">
    <property type="entry name" value="N5-glutamine_MTase"/>
</dbReference>
<dbReference type="Gene3D" id="1.10.8.10">
    <property type="entry name" value="DNA helicase RuvA subunit, C-terminal domain"/>
    <property type="match status" value="1"/>
</dbReference>
<keyword evidence="1 4" id="KW-0489">Methyltransferase</keyword>
<dbReference type="InterPro" id="IPR029063">
    <property type="entry name" value="SAM-dependent_MTases_sf"/>
</dbReference>
<dbReference type="InterPro" id="IPR019874">
    <property type="entry name" value="RF_methyltr_PrmC"/>
</dbReference>
<feature type="binding site" evidence="4">
    <location>
        <position position="188"/>
    </location>
    <ligand>
        <name>S-adenosyl-L-methionine</name>
        <dbReference type="ChEBI" id="CHEBI:59789"/>
    </ligand>
</feature>
<feature type="binding site" evidence="4">
    <location>
        <begin position="118"/>
        <end position="122"/>
    </location>
    <ligand>
        <name>S-adenosyl-L-methionine</name>
        <dbReference type="ChEBI" id="CHEBI:59789"/>
    </ligand>
</feature>
<dbReference type="GO" id="GO:0032259">
    <property type="term" value="P:methylation"/>
    <property type="evidence" value="ECO:0007669"/>
    <property type="project" value="UniProtKB-KW"/>
</dbReference>
<evidence type="ECO:0000259" key="6">
    <source>
        <dbReference type="Pfam" id="PF17827"/>
    </source>
</evidence>
<dbReference type="Pfam" id="PF13847">
    <property type="entry name" value="Methyltransf_31"/>
    <property type="match status" value="1"/>
</dbReference>
<comment type="caution">
    <text evidence="7">The sequence shown here is derived from an EMBL/GenBank/DDBJ whole genome shotgun (WGS) entry which is preliminary data.</text>
</comment>
<feature type="binding site" evidence="4">
    <location>
        <begin position="188"/>
        <end position="191"/>
    </location>
    <ligand>
        <name>substrate</name>
    </ligand>
</feature>
<proteinExistence type="inferred from homology"/>
<dbReference type="InterPro" id="IPR004556">
    <property type="entry name" value="HemK-like"/>
</dbReference>
<evidence type="ECO:0000256" key="2">
    <source>
        <dbReference type="ARBA" id="ARBA00022679"/>
    </source>
</evidence>
<evidence type="ECO:0000256" key="3">
    <source>
        <dbReference type="ARBA" id="ARBA00022691"/>
    </source>
</evidence>
<comment type="function">
    <text evidence="4">Methylates the class 1 translation termination release factors RF1/PrfA and RF2/PrfB on the glutamine residue of the universally conserved GGQ motif.</text>
</comment>
<feature type="binding site" evidence="4">
    <location>
        <position position="141"/>
    </location>
    <ligand>
        <name>S-adenosyl-L-methionine</name>
        <dbReference type="ChEBI" id="CHEBI:59789"/>
    </ligand>
</feature>
<dbReference type="PROSITE" id="PS00092">
    <property type="entry name" value="N6_MTASE"/>
    <property type="match status" value="1"/>
</dbReference>
<evidence type="ECO:0000259" key="5">
    <source>
        <dbReference type="Pfam" id="PF13847"/>
    </source>
</evidence>
<evidence type="ECO:0000256" key="4">
    <source>
        <dbReference type="HAMAP-Rule" id="MF_02126"/>
    </source>
</evidence>
<dbReference type="EC" id="2.1.1.297" evidence="4"/>
<dbReference type="HAMAP" id="MF_02126">
    <property type="entry name" value="RF_methyltr_PrmC"/>
    <property type="match status" value="1"/>
</dbReference>
<keyword evidence="3 4" id="KW-0949">S-adenosyl-L-methionine</keyword>
<evidence type="ECO:0000256" key="1">
    <source>
        <dbReference type="ARBA" id="ARBA00022603"/>
    </source>
</evidence>
<dbReference type="Proteomes" id="UP000433104">
    <property type="component" value="Unassembled WGS sequence"/>
</dbReference>
<dbReference type="NCBIfam" id="TIGR03534">
    <property type="entry name" value="RF_mod_PrmC"/>
    <property type="match status" value="1"/>
</dbReference>
<gene>
    <name evidence="4 7" type="primary">prmC</name>
    <name evidence="7" type="ORF">GRI38_09320</name>
</gene>
<organism evidence="7 8">
    <name type="scientific">Parapontixanthobacter aurantiacus</name>
    <dbReference type="NCBI Taxonomy" id="1463599"/>
    <lineage>
        <taxon>Bacteria</taxon>
        <taxon>Pseudomonadati</taxon>
        <taxon>Pseudomonadota</taxon>
        <taxon>Alphaproteobacteria</taxon>
        <taxon>Sphingomonadales</taxon>
        <taxon>Erythrobacteraceae</taxon>
        <taxon>Parapontixanthobacter</taxon>
    </lineage>
</organism>
<dbReference type="PANTHER" id="PTHR18895">
    <property type="entry name" value="HEMK METHYLTRANSFERASE"/>
    <property type="match status" value="1"/>
</dbReference>
<dbReference type="PANTHER" id="PTHR18895:SF74">
    <property type="entry name" value="MTRF1L RELEASE FACTOR GLUTAMINE METHYLTRANSFERASE"/>
    <property type="match status" value="1"/>
</dbReference>
<dbReference type="InterPro" id="IPR002052">
    <property type="entry name" value="DNA_methylase_N6_adenine_CS"/>
</dbReference>
<evidence type="ECO:0000313" key="7">
    <source>
        <dbReference type="EMBL" id="MXO86227.1"/>
    </source>
</evidence>
<dbReference type="OrthoDB" id="9800643at2"/>
<accession>A0A844ZGY8</accession>
<comment type="catalytic activity">
    <reaction evidence="4">
        <text>L-glutaminyl-[peptide chain release factor] + S-adenosyl-L-methionine = N(5)-methyl-L-glutaminyl-[peptide chain release factor] + S-adenosyl-L-homocysteine + H(+)</text>
        <dbReference type="Rhea" id="RHEA:42896"/>
        <dbReference type="Rhea" id="RHEA-COMP:10271"/>
        <dbReference type="Rhea" id="RHEA-COMP:10272"/>
        <dbReference type="ChEBI" id="CHEBI:15378"/>
        <dbReference type="ChEBI" id="CHEBI:30011"/>
        <dbReference type="ChEBI" id="CHEBI:57856"/>
        <dbReference type="ChEBI" id="CHEBI:59789"/>
        <dbReference type="ChEBI" id="CHEBI:61891"/>
        <dbReference type="EC" id="2.1.1.297"/>
    </reaction>
</comment>
<feature type="domain" description="Release factor glutamine methyltransferase N-terminal" evidence="6">
    <location>
        <begin position="6"/>
        <end position="72"/>
    </location>
</feature>
<name>A0A844ZGY8_9SPHN</name>
<dbReference type="RefSeq" id="WP_160682883.1">
    <property type="nucleotide sequence ID" value="NZ_WTYW01000002.1"/>
</dbReference>
<sequence>MTAVGEALRSAAEKLAETSDTARLDAELLMAHALGVSRSDMLLRHMTAEAPEDFAALVERRAAHEPVAYLTGQQEFYGLELSVTRDVLIPRGDSETLIEAARSHFTDGNPPVRICDLGTGSGALLLAALSVWRQAAGVGVERSYGAIRIAKRNACAFDFADRVTLYRRDWRKTGWQRDLGRFDLLLCNPPYVEADADLEPGVADYEPSSALFAGADGLDDYRILIPAVADLLLPDGIAIFEIGSTQSDAVSDLARQFGFQASIHRDLGGRPRAVLLKRSGDRAKAHR</sequence>
<dbReference type="EMBL" id="WTYW01000002">
    <property type="protein sequence ID" value="MXO86227.1"/>
    <property type="molecule type" value="Genomic_DNA"/>
</dbReference>
<dbReference type="NCBIfam" id="TIGR00536">
    <property type="entry name" value="hemK_fam"/>
    <property type="match status" value="1"/>
</dbReference>
<comment type="similarity">
    <text evidence="4">Belongs to the protein N5-glutamine methyltransferase family. PrmC subfamily.</text>
</comment>
<dbReference type="InterPro" id="IPR040758">
    <property type="entry name" value="PrmC_N"/>
</dbReference>
<dbReference type="Pfam" id="PF17827">
    <property type="entry name" value="PrmC_N"/>
    <property type="match status" value="1"/>
</dbReference>